<evidence type="ECO:0000256" key="1">
    <source>
        <dbReference type="ARBA" id="ARBA00004123"/>
    </source>
</evidence>
<evidence type="ECO:0000256" key="3">
    <source>
        <dbReference type="ARBA" id="ARBA00022454"/>
    </source>
</evidence>
<reference evidence="9" key="1">
    <citation type="submission" date="2021-01" db="EMBL/GenBank/DDBJ databases">
        <authorList>
            <person name="Corre E."/>
            <person name="Pelletier E."/>
            <person name="Niang G."/>
            <person name="Scheremetjew M."/>
            <person name="Finn R."/>
            <person name="Kale V."/>
            <person name="Holt S."/>
            <person name="Cochrane G."/>
            <person name="Meng A."/>
            <person name="Brown T."/>
            <person name="Cohen L."/>
        </authorList>
    </citation>
    <scope>NUCLEOTIDE SEQUENCE</scope>
    <source>
        <strain evidence="9">UIO037</strain>
    </source>
</reference>
<feature type="domain" description="SET" evidence="8">
    <location>
        <begin position="58"/>
        <end position="108"/>
    </location>
</feature>
<sequence length="352" mass="38171">VWAEPAQDTFAQAALPRTRAWIEALPPDSKRAFCHFMYQTDEDEYQSLAEFNDLPVEDYPKVHTVDISNFMNHSADPSCWFVDGGDDYEGVMVATRDLRAGDEITFDYATSEACELSPEWDCLCGTAECRARVTPHDWQIQRLQEKYRGHFLPHIAAKIAKAQGADQPTPLEPVDVRSSWWVRQRFANAEMPAAAGEGGGALPSEQSELLARRASGLDLDTVNRQAAMLIVLNGLEVRAGGPTGSCVHAGERVAAGEVVMLLPPHRLLWDSQVDDPKGCVQVGVTRGGASLFSSSITTWDLGNHVCHSGKPNCKVVVGSDLVAGLIATRAIEAGEAVTFDHALHAKSFGSAG</sequence>
<evidence type="ECO:0000259" key="8">
    <source>
        <dbReference type="Pfam" id="PF00856"/>
    </source>
</evidence>
<dbReference type="InterPro" id="IPR046341">
    <property type="entry name" value="SET_dom_sf"/>
</dbReference>
<gene>
    <name evidence="9" type="ORF">CPOL0286_LOCUS19096</name>
</gene>
<organism evidence="9">
    <name type="scientific">Prymnesium polylepis</name>
    <dbReference type="NCBI Taxonomy" id="72548"/>
    <lineage>
        <taxon>Eukaryota</taxon>
        <taxon>Haptista</taxon>
        <taxon>Haptophyta</taxon>
        <taxon>Prymnesiophyceae</taxon>
        <taxon>Prymnesiales</taxon>
        <taxon>Prymnesiaceae</taxon>
        <taxon>Prymnesium</taxon>
    </lineage>
</organism>
<dbReference type="Gene3D" id="2.170.270.10">
    <property type="entry name" value="SET domain"/>
    <property type="match status" value="2"/>
</dbReference>
<feature type="domain" description="SET" evidence="8">
    <location>
        <begin position="244"/>
        <end position="341"/>
    </location>
</feature>
<proteinExistence type="predicted"/>
<evidence type="ECO:0000256" key="4">
    <source>
        <dbReference type="ARBA" id="ARBA00022603"/>
    </source>
</evidence>
<keyword evidence="5" id="KW-0808">Transferase</keyword>
<dbReference type="GO" id="GO:0008168">
    <property type="term" value="F:methyltransferase activity"/>
    <property type="evidence" value="ECO:0007669"/>
    <property type="project" value="UniProtKB-KW"/>
</dbReference>
<evidence type="ECO:0000256" key="2">
    <source>
        <dbReference type="ARBA" id="ARBA00004286"/>
    </source>
</evidence>
<dbReference type="SUPFAM" id="SSF82199">
    <property type="entry name" value="SET domain"/>
    <property type="match status" value="2"/>
</dbReference>
<dbReference type="GO" id="GO:0005634">
    <property type="term" value="C:nucleus"/>
    <property type="evidence" value="ECO:0007669"/>
    <property type="project" value="UniProtKB-SubCell"/>
</dbReference>
<keyword evidence="3" id="KW-0158">Chromosome</keyword>
<dbReference type="AlphaFoldDB" id="A0A7S4KFA8"/>
<comment type="subcellular location">
    <subcellularLocation>
        <location evidence="2">Chromosome</location>
    </subcellularLocation>
    <subcellularLocation>
        <location evidence="1">Nucleus</location>
    </subcellularLocation>
</comment>
<dbReference type="CDD" id="cd08161">
    <property type="entry name" value="SET"/>
    <property type="match status" value="1"/>
</dbReference>
<dbReference type="Pfam" id="PF00856">
    <property type="entry name" value="SET"/>
    <property type="match status" value="2"/>
</dbReference>
<evidence type="ECO:0000256" key="6">
    <source>
        <dbReference type="ARBA" id="ARBA00022691"/>
    </source>
</evidence>
<dbReference type="InterPro" id="IPR001214">
    <property type="entry name" value="SET_dom"/>
</dbReference>
<evidence type="ECO:0000313" key="9">
    <source>
        <dbReference type="EMBL" id="CAE2293187.1"/>
    </source>
</evidence>
<keyword evidence="4" id="KW-0489">Methyltransferase</keyword>
<keyword evidence="6" id="KW-0949">S-adenosyl-L-methionine</keyword>
<dbReference type="GO" id="GO:0032259">
    <property type="term" value="P:methylation"/>
    <property type="evidence" value="ECO:0007669"/>
    <property type="project" value="UniProtKB-KW"/>
</dbReference>
<name>A0A7S4KFA8_9EUKA</name>
<accession>A0A7S4KFA8</accession>
<dbReference type="EMBL" id="HBKO01041548">
    <property type="protein sequence ID" value="CAE2293187.1"/>
    <property type="molecule type" value="Transcribed_RNA"/>
</dbReference>
<dbReference type="InterPro" id="IPR050777">
    <property type="entry name" value="SET2_Histone-Lys_MeTrsfase"/>
</dbReference>
<keyword evidence="7" id="KW-0539">Nucleus</keyword>
<dbReference type="GO" id="GO:0005694">
    <property type="term" value="C:chromosome"/>
    <property type="evidence" value="ECO:0007669"/>
    <property type="project" value="UniProtKB-SubCell"/>
</dbReference>
<feature type="non-terminal residue" evidence="9">
    <location>
        <position position="1"/>
    </location>
</feature>
<dbReference type="PANTHER" id="PTHR22884">
    <property type="entry name" value="SET DOMAIN PROTEINS"/>
    <property type="match status" value="1"/>
</dbReference>
<evidence type="ECO:0000256" key="7">
    <source>
        <dbReference type="ARBA" id="ARBA00023242"/>
    </source>
</evidence>
<protein>
    <recommendedName>
        <fullName evidence="8">SET domain-containing protein</fullName>
    </recommendedName>
</protein>
<evidence type="ECO:0000256" key="5">
    <source>
        <dbReference type="ARBA" id="ARBA00022679"/>
    </source>
</evidence>